<dbReference type="EMBL" id="VGJX01000109">
    <property type="protein sequence ID" value="MBM3274052.1"/>
    <property type="molecule type" value="Genomic_DNA"/>
</dbReference>
<dbReference type="InterPro" id="IPR052913">
    <property type="entry name" value="Glycopeptide_resist_protein"/>
</dbReference>
<feature type="signal peptide" evidence="1">
    <location>
        <begin position="1"/>
        <end position="28"/>
    </location>
</feature>
<gene>
    <name evidence="2" type="ORF">FJZ00_02780</name>
</gene>
<dbReference type="Proteomes" id="UP000703893">
    <property type="component" value="Unassembled WGS sequence"/>
</dbReference>
<name>A0A938BI60_9BACT</name>
<reference evidence="2 3" key="1">
    <citation type="submission" date="2019-03" db="EMBL/GenBank/DDBJ databases">
        <title>Lake Tanganyika Metagenome-Assembled Genomes (MAGs).</title>
        <authorList>
            <person name="Tran P."/>
        </authorList>
    </citation>
    <scope>NUCLEOTIDE SEQUENCE [LARGE SCALE GENOMIC DNA]</scope>
    <source>
        <strain evidence="2">K_DeepCast_65m_m2_236</strain>
    </source>
</reference>
<dbReference type="PANTHER" id="PTHR35788">
    <property type="entry name" value="EXPORTED PROTEIN-RELATED"/>
    <property type="match status" value="1"/>
</dbReference>
<accession>A0A938BI60</accession>
<sequence>MTRLVLAGSTIAIAAATAWLSATAPYRAALGAYTTDLAARTPDQRINIVEASGRLDGAEIDPGATFSFNARVGPRTEPRGFVAAPAYLEGLRHASVGGGICQVSSTAYNAALVAGLPIHQRVAHDRLVRSVAPGADATVWYGKADLA</sequence>
<dbReference type="AlphaFoldDB" id="A0A938BI60"/>
<feature type="chain" id="PRO_5037612010" evidence="1">
    <location>
        <begin position="29"/>
        <end position="147"/>
    </location>
</feature>
<evidence type="ECO:0000256" key="1">
    <source>
        <dbReference type="SAM" id="SignalP"/>
    </source>
</evidence>
<dbReference type="InterPro" id="IPR007391">
    <property type="entry name" value="Vancomycin_resist_VanW"/>
</dbReference>
<evidence type="ECO:0000313" key="3">
    <source>
        <dbReference type="Proteomes" id="UP000703893"/>
    </source>
</evidence>
<organism evidence="2 3">
    <name type="scientific">Candidatus Tanganyikabacteria bacterium</name>
    <dbReference type="NCBI Taxonomy" id="2961651"/>
    <lineage>
        <taxon>Bacteria</taxon>
        <taxon>Bacillati</taxon>
        <taxon>Candidatus Sericytochromatia</taxon>
        <taxon>Candidatus Tanganyikabacteria</taxon>
    </lineage>
</organism>
<evidence type="ECO:0000313" key="2">
    <source>
        <dbReference type="EMBL" id="MBM3274052.1"/>
    </source>
</evidence>
<protein>
    <submittedName>
        <fullName evidence="2">VanW family protein</fullName>
    </submittedName>
</protein>
<dbReference type="Pfam" id="PF04294">
    <property type="entry name" value="VanW"/>
    <property type="match status" value="1"/>
</dbReference>
<comment type="caution">
    <text evidence="2">The sequence shown here is derived from an EMBL/GenBank/DDBJ whole genome shotgun (WGS) entry which is preliminary data.</text>
</comment>
<proteinExistence type="predicted"/>
<keyword evidence="1" id="KW-0732">Signal</keyword>
<dbReference type="PANTHER" id="PTHR35788:SF1">
    <property type="entry name" value="EXPORTED PROTEIN"/>
    <property type="match status" value="1"/>
</dbReference>
<feature type="non-terminal residue" evidence="2">
    <location>
        <position position="147"/>
    </location>
</feature>